<reference evidence="1 2" key="1">
    <citation type="submission" date="2019-06" db="EMBL/GenBank/DDBJ databases">
        <title>Draft genomes of female and male turbot (Scophthalmus maximus).</title>
        <authorList>
            <person name="Xu H."/>
            <person name="Xu X.-W."/>
            <person name="Shao C."/>
            <person name="Chen S."/>
        </authorList>
    </citation>
    <scope>NUCLEOTIDE SEQUENCE [LARGE SCALE GENOMIC DNA]</scope>
    <source>
        <strain evidence="1">Ysfricsl-2016a</strain>
        <tissue evidence="1">Blood</tissue>
    </source>
</reference>
<sequence length="174" mass="20190">MFSLLDNTRDFSDASHPCFRATRHQEAKDFETQLNSNIHHSTVQVSPAIKPQEEESVRCQSNSRMAVLRRPVLRESFQLPAHIHRSLINIHPHDRLCCPTRLCTYFTDYDGKGDELEDVYVCADRDQPRCFAANMLISVDLVPVHPNLRVCVRRVLSSFLILLLRRFDVCRLEN</sequence>
<dbReference type="AlphaFoldDB" id="A0A6A4S3Y8"/>
<evidence type="ECO:0000313" key="2">
    <source>
        <dbReference type="Proteomes" id="UP000438429"/>
    </source>
</evidence>
<dbReference type="Proteomes" id="UP000438429">
    <property type="component" value="Unassembled WGS sequence"/>
</dbReference>
<accession>A0A6A4S3Y8</accession>
<name>A0A6A4S3Y8_SCOMX</name>
<dbReference type="EMBL" id="VEVO01000019">
    <property type="protein sequence ID" value="KAF0026955.1"/>
    <property type="molecule type" value="Genomic_DNA"/>
</dbReference>
<evidence type="ECO:0000313" key="1">
    <source>
        <dbReference type="EMBL" id="KAF0026955.1"/>
    </source>
</evidence>
<comment type="caution">
    <text evidence="1">The sequence shown here is derived from an EMBL/GenBank/DDBJ whole genome shotgun (WGS) entry which is preliminary data.</text>
</comment>
<protein>
    <submittedName>
        <fullName evidence="1">Uncharacterized protein</fullName>
    </submittedName>
</protein>
<proteinExistence type="predicted"/>
<gene>
    <name evidence="1" type="ORF">F2P81_021692</name>
</gene>
<organism evidence="1 2">
    <name type="scientific">Scophthalmus maximus</name>
    <name type="common">Turbot</name>
    <name type="synonym">Psetta maxima</name>
    <dbReference type="NCBI Taxonomy" id="52904"/>
    <lineage>
        <taxon>Eukaryota</taxon>
        <taxon>Metazoa</taxon>
        <taxon>Chordata</taxon>
        <taxon>Craniata</taxon>
        <taxon>Vertebrata</taxon>
        <taxon>Euteleostomi</taxon>
        <taxon>Actinopterygii</taxon>
        <taxon>Neopterygii</taxon>
        <taxon>Teleostei</taxon>
        <taxon>Neoteleostei</taxon>
        <taxon>Acanthomorphata</taxon>
        <taxon>Carangaria</taxon>
        <taxon>Pleuronectiformes</taxon>
        <taxon>Pleuronectoidei</taxon>
        <taxon>Scophthalmidae</taxon>
        <taxon>Scophthalmus</taxon>
    </lineage>
</organism>